<reference evidence="5 6" key="1">
    <citation type="journal article" date="2016" name="G3 (Bethesda)">
        <title>First Draft Assembly and Annotation of the Genome of a California Endemic Oak Quercus lobata Nee (Fagaceae).</title>
        <authorList>
            <person name="Sork V.L."/>
            <person name="Fitz-Gibbon S.T."/>
            <person name="Puiu D."/>
            <person name="Crepeau M."/>
            <person name="Gugger P.F."/>
            <person name="Sherman R."/>
            <person name="Stevens K."/>
            <person name="Langley C.H."/>
            <person name="Pellegrini M."/>
            <person name="Salzberg S.L."/>
        </authorList>
    </citation>
    <scope>NUCLEOTIDE SEQUENCE [LARGE SCALE GENOMIC DNA]</scope>
    <source>
        <strain evidence="5 6">cv. SW786</strain>
    </source>
</reference>
<keyword evidence="1" id="KW-0479">Metal-binding</keyword>
<dbReference type="GO" id="GO:0046872">
    <property type="term" value="F:metal ion binding"/>
    <property type="evidence" value="ECO:0007669"/>
    <property type="project" value="UniProtKB-KW"/>
</dbReference>
<keyword evidence="2" id="KW-0847">Vitamin C</keyword>
<evidence type="ECO:0000313" key="6">
    <source>
        <dbReference type="Proteomes" id="UP000594261"/>
    </source>
</evidence>
<dbReference type="AlphaFoldDB" id="A0A7N2LRP7"/>
<dbReference type="InterPro" id="IPR027443">
    <property type="entry name" value="IPNS-like_sf"/>
</dbReference>
<dbReference type="Gramene" id="QL05p060119:mrna">
    <property type="protein sequence ID" value="QL05p060119:mrna"/>
    <property type="gene ID" value="QL05p060119"/>
</dbReference>
<feature type="domain" description="Non-haem dioxygenase N-terminal" evidence="4">
    <location>
        <begin position="40"/>
        <end position="146"/>
    </location>
</feature>
<evidence type="ECO:0000256" key="1">
    <source>
        <dbReference type="ARBA" id="ARBA00022723"/>
    </source>
</evidence>
<accession>A0A7N2LRP7</accession>
<dbReference type="InParanoid" id="A0A7N2LRP7"/>
<dbReference type="GO" id="GO:0031418">
    <property type="term" value="F:L-ascorbic acid binding"/>
    <property type="evidence" value="ECO:0007669"/>
    <property type="project" value="UniProtKB-KW"/>
</dbReference>
<evidence type="ECO:0000256" key="3">
    <source>
        <dbReference type="ARBA" id="ARBA00023004"/>
    </source>
</evidence>
<keyword evidence="6" id="KW-1185">Reference proteome</keyword>
<protein>
    <recommendedName>
        <fullName evidence="4">Non-haem dioxygenase N-terminal domain-containing protein</fullName>
    </recommendedName>
</protein>
<dbReference type="SUPFAM" id="SSF51197">
    <property type="entry name" value="Clavaminate synthase-like"/>
    <property type="match status" value="1"/>
</dbReference>
<evidence type="ECO:0000256" key="2">
    <source>
        <dbReference type="ARBA" id="ARBA00022896"/>
    </source>
</evidence>
<name>A0A7N2LRP7_QUELO</name>
<organism evidence="5 6">
    <name type="scientific">Quercus lobata</name>
    <name type="common">Valley oak</name>
    <dbReference type="NCBI Taxonomy" id="97700"/>
    <lineage>
        <taxon>Eukaryota</taxon>
        <taxon>Viridiplantae</taxon>
        <taxon>Streptophyta</taxon>
        <taxon>Embryophyta</taxon>
        <taxon>Tracheophyta</taxon>
        <taxon>Spermatophyta</taxon>
        <taxon>Magnoliopsida</taxon>
        <taxon>eudicotyledons</taxon>
        <taxon>Gunneridae</taxon>
        <taxon>Pentapetalae</taxon>
        <taxon>rosids</taxon>
        <taxon>fabids</taxon>
        <taxon>Fagales</taxon>
        <taxon>Fagaceae</taxon>
        <taxon>Quercus</taxon>
    </lineage>
</organism>
<dbReference type="Pfam" id="PF14226">
    <property type="entry name" value="DIOX_N"/>
    <property type="match status" value="1"/>
</dbReference>
<reference evidence="5" key="2">
    <citation type="submission" date="2021-01" db="UniProtKB">
        <authorList>
            <consortium name="EnsemblPlants"/>
        </authorList>
    </citation>
    <scope>IDENTIFICATION</scope>
</reference>
<dbReference type="PANTHER" id="PTHR47991">
    <property type="entry name" value="OXOGLUTARATE/IRON-DEPENDENT DIOXYGENASE"/>
    <property type="match status" value="1"/>
</dbReference>
<sequence length="304" mass="33485">MTAERAQALALVGLNKLPAQFIRPAHERPENTVAVVGVTVPVISLSQPHDVVVREVAEACQEWGFFLLTDHGISPSLIQRLKEVGQEFYELPQEEKEAHANDAASGKFEGYGTKMTKNLEEKVEWIDYYFHLMAPASKVNYDAWPKNPPAYRVNLSKIDTCPISPYSKSLGVVVKAKECGSVRFRALNSRGTLGLPRTELSSVEPNPSHKRHVPIKLIMARSGQGWRRLKINLTLLSVKIRSRGLSRPTFGVTESRTPTISTNRSPMSIPSMAPVCWESGSRQGLSALTSPSLPSLVLSSVSLS</sequence>
<evidence type="ECO:0000313" key="5">
    <source>
        <dbReference type="EnsemblPlants" id="QL05p060119:mrna"/>
    </source>
</evidence>
<keyword evidence="3" id="KW-0408">Iron</keyword>
<dbReference type="Proteomes" id="UP000594261">
    <property type="component" value="Chromosome 5"/>
</dbReference>
<dbReference type="InterPro" id="IPR026992">
    <property type="entry name" value="DIOX_N"/>
</dbReference>
<dbReference type="EMBL" id="LRBV02000005">
    <property type="status" value="NOT_ANNOTATED_CDS"/>
    <property type="molecule type" value="Genomic_DNA"/>
</dbReference>
<evidence type="ECO:0000259" key="4">
    <source>
        <dbReference type="Pfam" id="PF14226"/>
    </source>
</evidence>
<proteinExistence type="predicted"/>
<dbReference type="InterPro" id="IPR050295">
    <property type="entry name" value="Plant_2OG-oxidoreductases"/>
</dbReference>
<dbReference type="Gene3D" id="2.60.120.330">
    <property type="entry name" value="B-lactam Antibiotic, Isopenicillin N Synthase, Chain"/>
    <property type="match status" value="1"/>
</dbReference>
<dbReference type="EnsemblPlants" id="QL05p060119:mrna">
    <property type="protein sequence ID" value="QL05p060119:mrna"/>
    <property type="gene ID" value="QL05p060119"/>
</dbReference>